<protein>
    <recommendedName>
        <fullName evidence="3">Methyltransferase FkbM domain-containing protein</fullName>
    </recommendedName>
</protein>
<evidence type="ECO:0000313" key="2">
    <source>
        <dbReference type="Proteomes" id="UP000829354"/>
    </source>
</evidence>
<dbReference type="PANTHER" id="PTHR22989">
    <property type="entry name" value="UNCHARACTERIZED DUF13 C.ELEGANS"/>
    <property type="match status" value="1"/>
</dbReference>
<dbReference type="GO" id="GO:0008053">
    <property type="term" value="P:mitochondrial fusion"/>
    <property type="evidence" value="ECO:0007669"/>
    <property type="project" value="InterPro"/>
</dbReference>
<reference evidence="1 2" key="1">
    <citation type="submission" date="2022-04" db="EMBL/GenBank/DDBJ databases">
        <title>Chromosome-level reference genomes for two strains of Caenorhabditis briggsae: an improved platform for comparative genomics.</title>
        <authorList>
            <person name="Stevens L."/>
            <person name="Andersen E."/>
        </authorList>
    </citation>
    <scope>NUCLEOTIDE SEQUENCE [LARGE SCALE GENOMIC DNA]</scope>
    <source>
        <strain evidence="1">VX34</strain>
        <tissue evidence="1">Whole-organism</tissue>
    </source>
</reference>
<dbReference type="PANTHER" id="PTHR22989:SF19">
    <property type="entry name" value="METHYLTRANSFERASE FKBM DOMAIN-CONTAINING PROTEIN"/>
    <property type="match status" value="1"/>
</dbReference>
<sequence>MYYYDMAEIENALKDEHKRVWLAKCGRTLLADFIRHTKQDPVKFFNAYDEMLEYVSNDRNQDQLRQDVEGRGLWLSFANLTNECDSLEVYEAIDLRSVENQNEAKYLAYPRKDEDLVMVTLGIGHDVSAEMQLKEMYTRIKFYGADPSSYINRNVYEKDLGGKFFHYDSSNNDAAVFLAYKIRQKKIDFLWVDLKGHEYRILNRLHSDGPLDRKRVKVCQINVDMYMNKLEEIKKFYDFVWKILEDKRCIVMKPIFVNDRFIRAFLVNVADRECADLFLS</sequence>
<name>A0AAE9EYW6_CAEBR</name>
<accession>A0AAE9EYW6</accession>
<gene>
    <name evidence="1" type="ORF">L5515_007583</name>
</gene>
<dbReference type="AlphaFoldDB" id="A0AAE9EYW6"/>
<organism evidence="1 2">
    <name type="scientific">Caenorhabditis briggsae</name>
    <dbReference type="NCBI Taxonomy" id="6238"/>
    <lineage>
        <taxon>Eukaryota</taxon>
        <taxon>Metazoa</taxon>
        <taxon>Ecdysozoa</taxon>
        <taxon>Nematoda</taxon>
        <taxon>Chromadorea</taxon>
        <taxon>Rhabditida</taxon>
        <taxon>Rhabditina</taxon>
        <taxon>Rhabditomorpha</taxon>
        <taxon>Rhabditoidea</taxon>
        <taxon>Rhabditidae</taxon>
        <taxon>Peloderinae</taxon>
        <taxon>Caenorhabditis</taxon>
    </lineage>
</organism>
<dbReference type="InterPro" id="IPR019392">
    <property type="entry name" value="Miga"/>
</dbReference>
<dbReference type="EMBL" id="CP092624">
    <property type="protein sequence ID" value="UMM34565.1"/>
    <property type="molecule type" value="Genomic_DNA"/>
</dbReference>
<evidence type="ECO:0000313" key="1">
    <source>
        <dbReference type="EMBL" id="UMM34565.1"/>
    </source>
</evidence>
<proteinExistence type="predicted"/>
<keyword evidence="2" id="KW-1185">Reference proteome</keyword>
<dbReference type="Proteomes" id="UP000829354">
    <property type="component" value="Chromosome V"/>
</dbReference>
<dbReference type="Pfam" id="PF10265">
    <property type="entry name" value="Miga"/>
    <property type="match status" value="1"/>
</dbReference>
<evidence type="ECO:0008006" key="3">
    <source>
        <dbReference type="Google" id="ProtNLM"/>
    </source>
</evidence>